<dbReference type="InterPro" id="IPR020841">
    <property type="entry name" value="PKS_Beta-ketoAc_synthase_dom"/>
</dbReference>
<dbReference type="EMBL" id="CP108313">
    <property type="protein sequence ID" value="WTW67769.1"/>
    <property type="molecule type" value="Genomic_DNA"/>
</dbReference>
<organism evidence="4">
    <name type="scientific">Streptomyces sp. NBC_00008</name>
    <dbReference type="NCBI Taxonomy" id="2903610"/>
    <lineage>
        <taxon>Bacteria</taxon>
        <taxon>Bacillati</taxon>
        <taxon>Actinomycetota</taxon>
        <taxon>Actinomycetes</taxon>
        <taxon>Kitasatosporales</taxon>
        <taxon>Streptomycetaceae</taxon>
        <taxon>Streptomyces</taxon>
    </lineage>
</organism>
<dbReference type="AlphaFoldDB" id="A0AAU2VK75"/>
<dbReference type="GO" id="GO:0004312">
    <property type="term" value="F:fatty acid synthase activity"/>
    <property type="evidence" value="ECO:0007669"/>
    <property type="project" value="TreeGrafter"/>
</dbReference>
<dbReference type="InterPro" id="IPR050091">
    <property type="entry name" value="PKS_NRPS_Biosynth_Enz"/>
</dbReference>
<protein>
    <submittedName>
        <fullName evidence="4">Polyketide synthase</fullName>
    </submittedName>
</protein>
<dbReference type="PANTHER" id="PTHR43775:SF51">
    <property type="entry name" value="INACTIVE PHENOLPHTHIOCEROL SYNTHESIS POLYKETIDE SYNTHASE TYPE I PKS1-RELATED"/>
    <property type="match status" value="1"/>
</dbReference>
<keyword evidence="1" id="KW-0808">Transferase</keyword>
<gene>
    <name evidence="4" type="ORF">OG398_05520</name>
</gene>
<evidence type="ECO:0000256" key="1">
    <source>
        <dbReference type="ARBA" id="ARBA00022679"/>
    </source>
</evidence>
<reference evidence="4" key="1">
    <citation type="submission" date="2022-10" db="EMBL/GenBank/DDBJ databases">
        <title>The complete genomes of actinobacterial strains from the NBC collection.</title>
        <authorList>
            <person name="Joergensen T.S."/>
            <person name="Alvarez Arevalo M."/>
            <person name="Sterndorff E.B."/>
            <person name="Faurdal D."/>
            <person name="Vuksanovic O."/>
            <person name="Mourched A.-S."/>
            <person name="Charusanti P."/>
            <person name="Shaw S."/>
            <person name="Blin K."/>
            <person name="Weber T."/>
        </authorList>
    </citation>
    <scope>NUCLEOTIDE SEQUENCE</scope>
    <source>
        <strain evidence="4">NBC_00008</strain>
    </source>
</reference>
<dbReference type="Gene3D" id="3.40.47.10">
    <property type="match status" value="1"/>
</dbReference>
<keyword evidence="2" id="KW-0511">Multifunctional enzyme</keyword>
<dbReference type="GO" id="GO:0006633">
    <property type="term" value="P:fatty acid biosynthetic process"/>
    <property type="evidence" value="ECO:0007669"/>
    <property type="project" value="TreeGrafter"/>
</dbReference>
<dbReference type="SUPFAM" id="SSF53901">
    <property type="entry name" value="Thiolase-like"/>
    <property type="match status" value="1"/>
</dbReference>
<dbReference type="PANTHER" id="PTHR43775">
    <property type="entry name" value="FATTY ACID SYNTHASE"/>
    <property type="match status" value="1"/>
</dbReference>
<dbReference type="PROSITE" id="PS52004">
    <property type="entry name" value="KS3_2"/>
    <property type="match status" value="1"/>
</dbReference>
<evidence type="ECO:0000313" key="4">
    <source>
        <dbReference type="EMBL" id="WTW67769.1"/>
    </source>
</evidence>
<name>A0AAU2VK75_9ACTN</name>
<proteinExistence type="predicted"/>
<feature type="domain" description="Ketosynthase family 3 (KS3)" evidence="3">
    <location>
        <begin position="6"/>
        <end position="238"/>
    </location>
</feature>
<dbReference type="Pfam" id="PF00109">
    <property type="entry name" value="ketoacyl-synt"/>
    <property type="match status" value="1"/>
</dbReference>
<dbReference type="InterPro" id="IPR016039">
    <property type="entry name" value="Thiolase-like"/>
</dbReference>
<accession>A0AAU2VK75</accession>
<dbReference type="InterPro" id="IPR014030">
    <property type="entry name" value="Ketoacyl_synth_N"/>
</dbReference>
<dbReference type="SMART" id="SM00825">
    <property type="entry name" value="PKS_KS"/>
    <property type="match status" value="1"/>
</dbReference>
<sequence>MTGADRQQTAIVGMVSRTPGAAGTDEFWQLLRQGHDTIRDTNRPHGPERGGFIKGVEEFEADFFNMSPREATAANPQQRLALELASHGLEDAGIVGGPKTGVFLGVMSADYADLVAMAGADEVTRRTLTGLGRSLIANRVSHILGLSGPSMTVDTGQSSSLVAVPVSHRNRCVSGSPTATSMAGSRPNEFGASGPSSLQYVWPVGEPSAVVGTGLTLTLGQPSILPGGASAQLPGTAP</sequence>
<evidence type="ECO:0000256" key="2">
    <source>
        <dbReference type="ARBA" id="ARBA00023268"/>
    </source>
</evidence>
<dbReference type="CDD" id="cd00833">
    <property type="entry name" value="PKS"/>
    <property type="match status" value="1"/>
</dbReference>
<evidence type="ECO:0000259" key="3">
    <source>
        <dbReference type="PROSITE" id="PS52004"/>
    </source>
</evidence>